<organism evidence="1">
    <name type="scientific">bioreactor metagenome</name>
    <dbReference type="NCBI Taxonomy" id="1076179"/>
    <lineage>
        <taxon>unclassified sequences</taxon>
        <taxon>metagenomes</taxon>
        <taxon>ecological metagenomes</taxon>
    </lineage>
</organism>
<sequence>MVDLRRLQLGGVLGRDGVDHRLEALGEPLVGDDRLVEVLLAGAGPVGVEVVQQPTGLVLLGVQAGQPHQPAGVVAGVDHLRLDPDRRPVQVGGDVQLGDVETERVEAAHPALDAVHLAAVELLGAGQFVPQLPVAGDDGVDQLARVEGGVQHAAGLEVEELAEQVDPGDLEVVLALPVRQPFVELAGLGVHQVGGEVGRVAAEQRVRQ</sequence>
<protein>
    <submittedName>
        <fullName evidence="1">Uncharacterized protein</fullName>
    </submittedName>
</protein>
<gene>
    <name evidence="1" type="ORF">SDC9_190131</name>
</gene>
<evidence type="ECO:0000313" key="1">
    <source>
        <dbReference type="EMBL" id="MPN42574.1"/>
    </source>
</evidence>
<dbReference type="EMBL" id="VSSQ01100394">
    <property type="protein sequence ID" value="MPN42574.1"/>
    <property type="molecule type" value="Genomic_DNA"/>
</dbReference>
<name>A0A645I280_9ZZZZ</name>
<accession>A0A645I280</accession>
<reference evidence="1" key="1">
    <citation type="submission" date="2019-08" db="EMBL/GenBank/DDBJ databases">
        <authorList>
            <person name="Kucharzyk K."/>
            <person name="Murdoch R.W."/>
            <person name="Higgins S."/>
            <person name="Loffler F."/>
        </authorList>
    </citation>
    <scope>NUCLEOTIDE SEQUENCE</scope>
</reference>
<dbReference type="AlphaFoldDB" id="A0A645I280"/>
<proteinExistence type="predicted"/>
<comment type="caution">
    <text evidence="1">The sequence shown here is derived from an EMBL/GenBank/DDBJ whole genome shotgun (WGS) entry which is preliminary data.</text>
</comment>